<proteinExistence type="predicted"/>
<feature type="compositionally biased region" description="Gly residues" evidence="1">
    <location>
        <begin position="46"/>
        <end position="55"/>
    </location>
</feature>
<protein>
    <recommendedName>
        <fullName evidence="4">Capsid assembly protein</fullName>
    </recommendedName>
</protein>
<gene>
    <name evidence="2" type="ORF">ACFSM0_16475</name>
</gene>
<dbReference type="InterPro" id="IPR008768">
    <property type="entry name" value="Gp9-like"/>
</dbReference>
<evidence type="ECO:0000313" key="3">
    <source>
        <dbReference type="Proteomes" id="UP001597413"/>
    </source>
</evidence>
<feature type="compositionally biased region" description="Basic and acidic residues" evidence="1">
    <location>
        <begin position="58"/>
        <end position="74"/>
    </location>
</feature>
<dbReference type="EMBL" id="JBHUIX010000018">
    <property type="protein sequence ID" value="MFD2175691.1"/>
    <property type="molecule type" value="Genomic_DNA"/>
</dbReference>
<reference evidence="3" key="1">
    <citation type="journal article" date="2019" name="Int. J. Syst. Evol. Microbiol.">
        <title>The Global Catalogue of Microorganisms (GCM) 10K type strain sequencing project: providing services to taxonomists for standard genome sequencing and annotation.</title>
        <authorList>
            <consortium name="The Broad Institute Genomics Platform"/>
            <consortium name="The Broad Institute Genome Sequencing Center for Infectious Disease"/>
            <person name="Wu L."/>
            <person name="Ma J."/>
        </authorList>
    </citation>
    <scope>NUCLEOTIDE SEQUENCE [LARGE SCALE GENOMIC DNA]</scope>
    <source>
        <strain evidence="3">CCUG 55131</strain>
    </source>
</reference>
<feature type="compositionally biased region" description="Low complexity" evidence="1">
    <location>
        <begin position="21"/>
        <end position="30"/>
    </location>
</feature>
<evidence type="ECO:0008006" key="4">
    <source>
        <dbReference type="Google" id="ProtNLM"/>
    </source>
</evidence>
<organism evidence="2 3">
    <name type="scientific">Rhodobacter lacus</name>
    <dbReference type="NCBI Taxonomy" id="1641972"/>
    <lineage>
        <taxon>Bacteria</taxon>
        <taxon>Pseudomonadati</taxon>
        <taxon>Pseudomonadota</taxon>
        <taxon>Alphaproteobacteria</taxon>
        <taxon>Rhodobacterales</taxon>
        <taxon>Rhodobacter group</taxon>
        <taxon>Rhodobacter</taxon>
    </lineage>
</organism>
<evidence type="ECO:0000313" key="2">
    <source>
        <dbReference type="EMBL" id="MFD2175691.1"/>
    </source>
</evidence>
<accession>A0ABW5ADU9</accession>
<evidence type="ECO:0000256" key="1">
    <source>
        <dbReference type="SAM" id="MobiDB-lite"/>
    </source>
</evidence>
<dbReference type="Proteomes" id="UP001597413">
    <property type="component" value="Unassembled WGS sequence"/>
</dbReference>
<feature type="region of interest" description="Disordered" evidence="1">
    <location>
        <begin position="21"/>
        <end position="74"/>
    </location>
</feature>
<name>A0ABW5ADU9_9RHOB</name>
<dbReference type="RefSeq" id="WP_377392983.1">
    <property type="nucleotide sequence ID" value="NZ_JBHUIX010000018.1"/>
</dbReference>
<keyword evidence="3" id="KW-1185">Reference proteome</keyword>
<comment type="caution">
    <text evidence="2">The sequence shown here is derived from an EMBL/GenBank/DDBJ whole genome shotgun (WGS) entry which is preliminary data.</text>
</comment>
<sequence>MPKFLFPMLLAEAILRAPDDGAGSFFAPDDGGAGDAGAGNDSEAGGDTGAGGADGDGGEGRAPERPEWLLDKYATPEDQAKAYRDLYGRFSKKTDDLRKEVLDEAVANYGKTIGVPDDAGGYEYPEGFVAPAENIDTALRSWAKQNNVSPDAFKSLVQDVHGLTLTNLEAERGKLGEHANDRISEVSRWVKANVDKSHFGAVAKVMTSAEGVEMIEAMMKLTGEKGFVPKDGGANAAAGLTRSEIRALQADPRFGTDEAYTAMVRAKWTAFSKLPADRQK</sequence>
<dbReference type="Pfam" id="PF05396">
    <property type="entry name" value="Phage_T7_Capsid"/>
    <property type="match status" value="1"/>
</dbReference>